<evidence type="ECO:0000313" key="2">
    <source>
        <dbReference type="Proteomes" id="UP000177152"/>
    </source>
</evidence>
<name>A0A1G2K458_9BACT</name>
<dbReference type="EMBL" id="MHQC01000059">
    <property type="protein sequence ID" value="OGZ93401.1"/>
    <property type="molecule type" value="Genomic_DNA"/>
</dbReference>
<accession>A0A1G2K458</accession>
<gene>
    <name evidence="1" type="ORF">A2633_01610</name>
</gene>
<evidence type="ECO:0000313" key="1">
    <source>
        <dbReference type="EMBL" id="OGZ93401.1"/>
    </source>
</evidence>
<organism evidence="1 2">
    <name type="scientific">Candidatus Sungbacteria bacterium RIFCSPHIGHO2_01_FULL_47_32</name>
    <dbReference type="NCBI Taxonomy" id="1802264"/>
    <lineage>
        <taxon>Bacteria</taxon>
        <taxon>Candidatus Sungiibacteriota</taxon>
    </lineage>
</organism>
<proteinExistence type="predicted"/>
<reference evidence="1 2" key="1">
    <citation type="journal article" date="2016" name="Nat. Commun.">
        <title>Thousands of microbial genomes shed light on interconnected biogeochemical processes in an aquifer system.</title>
        <authorList>
            <person name="Anantharaman K."/>
            <person name="Brown C.T."/>
            <person name="Hug L.A."/>
            <person name="Sharon I."/>
            <person name="Castelle C.J."/>
            <person name="Probst A.J."/>
            <person name="Thomas B.C."/>
            <person name="Singh A."/>
            <person name="Wilkins M.J."/>
            <person name="Karaoz U."/>
            <person name="Brodie E.L."/>
            <person name="Williams K.H."/>
            <person name="Hubbard S.S."/>
            <person name="Banfield J.F."/>
        </authorList>
    </citation>
    <scope>NUCLEOTIDE SEQUENCE [LARGE SCALE GENOMIC DNA]</scope>
</reference>
<protein>
    <submittedName>
        <fullName evidence="1">Uncharacterized protein</fullName>
    </submittedName>
</protein>
<sequence>MSRRLFVTSAFWKAMTAKKRFKYYHCRDWWCGAVKTIPEPEIERQFIGQLTQPAFHISPGGPRNLV</sequence>
<dbReference type="Proteomes" id="UP000177152">
    <property type="component" value="Unassembled WGS sequence"/>
</dbReference>
<comment type="caution">
    <text evidence="1">The sequence shown here is derived from an EMBL/GenBank/DDBJ whole genome shotgun (WGS) entry which is preliminary data.</text>
</comment>
<dbReference type="AlphaFoldDB" id="A0A1G2K458"/>